<keyword evidence="9" id="KW-0206">Cytoskeleton</keyword>
<dbReference type="InterPro" id="IPR051570">
    <property type="entry name" value="TBC1_cilium_biogenesis"/>
</dbReference>
<keyword evidence="6" id="KW-0677">Repeat</keyword>
<dbReference type="InterPro" id="IPR035969">
    <property type="entry name" value="Rab-GAP_TBC_sf"/>
</dbReference>
<evidence type="ECO:0000256" key="12">
    <source>
        <dbReference type="SAM" id="MobiDB-lite"/>
    </source>
</evidence>
<dbReference type="WBParaSite" id="MCU_001309-RE">
    <property type="protein sequence ID" value="MCU_001309-RE"/>
    <property type="gene ID" value="MCU_001309"/>
</dbReference>
<comment type="subcellular location">
    <subcellularLocation>
        <location evidence="1">Cytoplasm</location>
        <location evidence="1">Cytoskeleton</location>
        <location evidence="1">Cilium basal body</location>
    </subcellularLocation>
    <subcellularLocation>
        <location evidence="2">Cytoplasm</location>
        <location evidence="2">Cytoskeleton</location>
        <location evidence="2">Microtubule organizing center</location>
        <location evidence="2">Centrosome</location>
        <location evidence="2">Centriolar satellite</location>
    </subcellularLocation>
</comment>
<evidence type="ECO:0000256" key="4">
    <source>
        <dbReference type="ARBA" id="ARBA00022490"/>
    </source>
</evidence>
<sequence>MSFLSPKNSKKVSLQEATSGLLLYESPKPAGTAFVFSIKPTARRISSHIVLATFLPLGDILFLVTSSGIVLAVDLTDCRRLKKLVKLPAPCTALQSYRNTTGDVLLLACTIDFFIQVIKYETGSIVQILKAHESNVRSMSIREPAQDLMISVSADEVFLWDLHNLRKLRQLRSGDDAKIHTAFFMPPEGKQILSCLKDGHVFVWDVDTFECTYHLSVGPKLTPLEYQCLCVSADGSLLFAGGHSPCVHVWNLGSGAAAKAPVVRDICEVVKLPVGNVLQMEWVPVEGGSLAILGSDGRVRLVHRSATPRISHRASGTKSGTVRGTCPSPWNEIYSVGLGTREDPLVLSFACGVASSHLATIASDGGLSFFDFQRLSKPRTSSPPTYVVTSKTNPSPHENKAFCCKSLRPDPKKPTDNNEDERRPLTPSLAWSEASGKGPQNPETAHLDPNPSPPPPLDIQKKRVDGPATPRSTVANKELRKLLEPRKLRLMLNEYQNFPPQHRSYLWRSLLHLSGNVKLFKQLTDKGIHSNFLGVCDQLPSCDRHLQSDVLRICSALVHSNRKFAFISRLPSVVLPFVRLFRHDHLCYAFEAVLKIVDERYVFLFDSYPMPPERALSTAANLLAYYDHGLFRHFLTTGLTPEIYIWPTLSFLFAGVLEEDDWFTLWDNALVQTPSFLLTFSVAYVVACRGGCLRLASPDSVRDFLQQSCPPATFKTAMDLARKFQSGAPVKITTGRTENPPQRTLLKDCLAQLIGGRRSCERFHRALYTRPVTQDDGSNVADRTHVTEGLRSNLLDGCISLRPQDKSISSFLASNAS</sequence>
<dbReference type="InterPro" id="IPR036322">
    <property type="entry name" value="WD40_repeat_dom_sf"/>
</dbReference>
<evidence type="ECO:0000256" key="10">
    <source>
        <dbReference type="ARBA" id="ARBA00023273"/>
    </source>
</evidence>
<evidence type="ECO:0000256" key="3">
    <source>
        <dbReference type="ARBA" id="ARBA00014199"/>
    </source>
</evidence>
<dbReference type="AlphaFoldDB" id="A0A5K3EKP4"/>
<dbReference type="InterPro" id="IPR000195">
    <property type="entry name" value="Rab-GAP-TBC_dom"/>
</dbReference>
<dbReference type="Gene3D" id="2.130.10.10">
    <property type="entry name" value="YVTN repeat-like/Quinoprotein amine dehydrogenase"/>
    <property type="match status" value="1"/>
</dbReference>
<dbReference type="InterPro" id="IPR015943">
    <property type="entry name" value="WD40/YVTN_repeat-like_dom_sf"/>
</dbReference>
<dbReference type="SUPFAM" id="SSF47923">
    <property type="entry name" value="Ypt/Rab-GAP domain of gyp1p"/>
    <property type="match status" value="1"/>
</dbReference>
<dbReference type="SUPFAM" id="SSF50978">
    <property type="entry name" value="WD40 repeat-like"/>
    <property type="match status" value="1"/>
</dbReference>
<feature type="compositionally biased region" description="Polar residues" evidence="12">
    <location>
        <begin position="379"/>
        <end position="396"/>
    </location>
</feature>
<feature type="region of interest" description="Disordered" evidence="12">
    <location>
        <begin position="379"/>
        <end position="477"/>
    </location>
</feature>
<keyword evidence="5" id="KW-0853">WD repeat</keyword>
<evidence type="ECO:0000256" key="2">
    <source>
        <dbReference type="ARBA" id="ARBA00004607"/>
    </source>
</evidence>
<dbReference type="SMART" id="SM00320">
    <property type="entry name" value="WD40"/>
    <property type="match status" value="4"/>
</dbReference>
<organism evidence="15">
    <name type="scientific">Mesocestoides corti</name>
    <name type="common">Flatworm</name>
    <dbReference type="NCBI Taxonomy" id="53468"/>
    <lineage>
        <taxon>Eukaryota</taxon>
        <taxon>Metazoa</taxon>
        <taxon>Spiralia</taxon>
        <taxon>Lophotrochozoa</taxon>
        <taxon>Platyhelminthes</taxon>
        <taxon>Cestoda</taxon>
        <taxon>Eucestoda</taxon>
        <taxon>Cyclophyllidea</taxon>
        <taxon>Mesocestoididae</taxon>
        <taxon>Mesocestoides</taxon>
    </lineage>
</organism>
<feature type="transmembrane region" description="Helical" evidence="13">
    <location>
        <begin position="49"/>
        <end position="73"/>
    </location>
</feature>
<dbReference type="GO" id="GO:0060271">
    <property type="term" value="P:cilium assembly"/>
    <property type="evidence" value="ECO:0007669"/>
    <property type="project" value="TreeGrafter"/>
</dbReference>
<evidence type="ECO:0000256" key="11">
    <source>
        <dbReference type="ARBA" id="ARBA00034464"/>
    </source>
</evidence>
<protein>
    <recommendedName>
        <fullName evidence="3">TBC1 domain family member 31</fullName>
    </recommendedName>
</protein>
<dbReference type="Gene3D" id="1.10.472.80">
    <property type="entry name" value="Ypt/Rab-GAP domain of gyp1p, domain 3"/>
    <property type="match status" value="1"/>
</dbReference>
<evidence type="ECO:0000256" key="7">
    <source>
        <dbReference type="ARBA" id="ARBA00022794"/>
    </source>
</evidence>
<dbReference type="PROSITE" id="PS50086">
    <property type="entry name" value="TBC_RABGAP"/>
    <property type="match status" value="1"/>
</dbReference>
<evidence type="ECO:0000256" key="6">
    <source>
        <dbReference type="ARBA" id="ARBA00022737"/>
    </source>
</evidence>
<name>A0A5K3EKP4_MESCO</name>
<feature type="compositionally biased region" description="Basic and acidic residues" evidence="12">
    <location>
        <begin position="407"/>
        <end position="424"/>
    </location>
</feature>
<proteinExistence type="predicted"/>
<keyword evidence="13" id="KW-0812">Transmembrane</keyword>
<keyword evidence="7" id="KW-0970">Cilium biogenesis/degradation</keyword>
<keyword evidence="8" id="KW-0175">Coiled coil</keyword>
<evidence type="ECO:0000313" key="15">
    <source>
        <dbReference type="WBParaSite" id="MCU_001309-RE"/>
    </source>
</evidence>
<reference evidence="15" key="1">
    <citation type="submission" date="2019-11" db="UniProtKB">
        <authorList>
            <consortium name="WormBaseParasite"/>
        </authorList>
    </citation>
    <scope>IDENTIFICATION</scope>
</reference>
<dbReference type="GO" id="GO:0036064">
    <property type="term" value="C:ciliary basal body"/>
    <property type="evidence" value="ECO:0007669"/>
    <property type="project" value="TreeGrafter"/>
</dbReference>
<keyword evidence="13" id="KW-1133">Transmembrane helix</keyword>
<evidence type="ECO:0000256" key="8">
    <source>
        <dbReference type="ARBA" id="ARBA00023054"/>
    </source>
</evidence>
<dbReference type="GO" id="GO:0034451">
    <property type="term" value="C:centriolar satellite"/>
    <property type="evidence" value="ECO:0007669"/>
    <property type="project" value="UniProtKB-SubCell"/>
</dbReference>
<dbReference type="Pfam" id="PF00566">
    <property type="entry name" value="RabGAP-TBC"/>
    <property type="match status" value="1"/>
</dbReference>
<feature type="domain" description="Rab-GAP TBC" evidence="14">
    <location>
        <begin position="497"/>
        <end position="673"/>
    </location>
</feature>
<dbReference type="PANTHER" id="PTHR19853:SF1">
    <property type="entry name" value="TBC1 DOMAIN FAMILY MEMBER 31"/>
    <property type="match status" value="1"/>
</dbReference>
<keyword evidence="4" id="KW-0963">Cytoplasm</keyword>
<comment type="function">
    <text evidence="11">Molecular adapter which is involved in cilium biogenesis. Part of a functional complex including OFD1 a centriolar protein involved in cilium assembly. Could regulate the cAMP-dependent phosphorylation of OFD1, and its subsequent ubiquitination by PJA2 which ultimately leads to its proteasomal degradation.</text>
</comment>
<keyword evidence="13" id="KW-0472">Membrane</keyword>
<keyword evidence="10" id="KW-0966">Cell projection</keyword>
<dbReference type="PANTHER" id="PTHR19853">
    <property type="entry name" value="WD REPEAT CONTAINING PROTEIN 3 WDR3"/>
    <property type="match status" value="1"/>
</dbReference>
<dbReference type="InterPro" id="IPR001680">
    <property type="entry name" value="WD40_rpt"/>
</dbReference>
<evidence type="ECO:0000256" key="13">
    <source>
        <dbReference type="SAM" id="Phobius"/>
    </source>
</evidence>
<evidence type="ECO:0000256" key="1">
    <source>
        <dbReference type="ARBA" id="ARBA00004120"/>
    </source>
</evidence>
<evidence type="ECO:0000256" key="5">
    <source>
        <dbReference type="ARBA" id="ARBA00022574"/>
    </source>
</evidence>
<evidence type="ECO:0000259" key="14">
    <source>
        <dbReference type="PROSITE" id="PS50086"/>
    </source>
</evidence>
<evidence type="ECO:0000256" key="9">
    <source>
        <dbReference type="ARBA" id="ARBA00023212"/>
    </source>
</evidence>
<accession>A0A5K3EKP4</accession>